<name>A0A941IVT7_9BACT</name>
<organism evidence="2 3">
    <name type="scientific">Carboxylicivirga sediminis</name>
    <dbReference type="NCBI Taxonomy" id="2006564"/>
    <lineage>
        <taxon>Bacteria</taxon>
        <taxon>Pseudomonadati</taxon>
        <taxon>Bacteroidota</taxon>
        <taxon>Bacteroidia</taxon>
        <taxon>Marinilabiliales</taxon>
        <taxon>Marinilabiliaceae</taxon>
        <taxon>Carboxylicivirga</taxon>
    </lineage>
</organism>
<accession>A0A941IVT7</accession>
<keyword evidence="3" id="KW-1185">Reference proteome</keyword>
<comment type="caution">
    <text evidence="2">The sequence shown here is derived from an EMBL/GenBank/DDBJ whole genome shotgun (WGS) entry which is preliminary data.</text>
</comment>
<feature type="domain" description="DUF362" evidence="1">
    <location>
        <begin position="72"/>
        <end position="268"/>
    </location>
</feature>
<sequence>MKRRDFLRTGIGASLLSGALPLFGGLESVKGMPASTEYDLAAVRGGNGGDMFDRAIEAIGGIGKYVKSRQKVVVKPNIGWDAPPERAANTNPDVVARIVQRCKEAGASEVYVFDNTCNKWDRCYRNSGIEEAVKAAGGKMIPGNTESFYKEVDIPNGVSLKKAKVHKMILESDVFINVPVMKHHSSTRISLAMKNLMGVVWDRKFYHSNDLHQCIADFCTFIKPDLNIIDGYNMMTKNGPRGVSVADVTNLKALIASPDIVAADAAATKMFGLEPSEIGHIKIAHNMRLGNMNLEELSISKQKMA</sequence>
<reference evidence="2" key="1">
    <citation type="journal article" date="2018" name="Int. J. Syst. Evol. Microbiol.">
        <title>Carboxylicivirga sediminis sp. nov., isolated from coastal sediment.</title>
        <authorList>
            <person name="Wang F.Q."/>
            <person name="Ren L.H."/>
            <person name="Zou R.J."/>
            <person name="Sun Y.Z."/>
            <person name="Liu X.J."/>
            <person name="Jiang F."/>
            <person name="Liu L.J."/>
        </authorList>
    </citation>
    <scope>NUCLEOTIDE SEQUENCE</scope>
    <source>
        <strain evidence="2">JR1</strain>
    </source>
</reference>
<dbReference type="Pfam" id="PF04015">
    <property type="entry name" value="DUF362"/>
    <property type="match status" value="1"/>
</dbReference>
<evidence type="ECO:0000313" key="2">
    <source>
        <dbReference type="EMBL" id="MBR8534705.1"/>
    </source>
</evidence>
<reference evidence="2" key="2">
    <citation type="submission" date="2021-04" db="EMBL/GenBank/DDBJ databases">
        <authorList>
            <person name="Zhang T."/>
            <person name="Zhang Y."/>
            <person name="Lu D."/>
            <person name="Zuo D."/>
            <person name="Du Z."/>
        </authorList>
    </citation>
    <scope>NUCLEOTIDE SEQUENCE</scope>
    <source>
        <strain evidence="2">JR1</strain>
    </source>
</reference>
<dbReference type="InterPro" id="IPR007160">
    <property type="entry name" value="DUF362"/>
</dbReference>
<proteinExistence type="predicted"/>
<evidence type="ECO:0000259" key="1">
    <source>
        <dbReference type="Pfam" id="PF04015"/>
    </source>
</evidence>
<gene>
    <name evidence="2" type="ORF">KDU71_03970</name>
</gene>
<dbReference type="Proteomes" id="UP000679220">
    <property type="component" value="Unassembled WGS sequence"/>
</dbReference>
<protein>
    <submittedName>
        <fullName evidence="2">DUF362 domain-containing protein</fullName>
    </submittedName>
</protein>
<evidence type="ECO:0000313" key="3">
    <source>
        <dbReference type="Proteomes" id="UP000679220"/>
    </source>
</evidence>
<dbReference type="RefSeq" id="WP_212188612.1">
    <property type="nucleotide sequence ID" value="NZ_JAGTAR010000004.1"/>
</dbReference>
<dbReference type="EMBL" id="JAGTAR010000004">
    <property type="protein sequence ID" value="MBR8534705.1"/>
    <property type="molecule type" value="Genomic_DNA"/>
</dbReference>
<dbReference type="AlphaFoldDB" id="A0A941IVT7"/>